<comment type="caution">
    <text evidence="11">The sequence shown here is derived from an EMBL/GenBank/DDBJ whole genome shotgun (WGS) entry which is preliminary data.</text>
</comment>
<proteinExistence type="inferred from homology"/>
<dbReference type="PROSITE" id="PS00713">
    <property type="entry name" value="NA_DICARBOXYL_SYMP_1"/>
    <property type="match status" value="1"/>
</dbReference>
<feature type="transmembrane region" description="Helical" evidence="10">
    <location>
        <begin position="365"/>
        <end position="392"/>
    </location>
</feature>
<keyword evidence="6 10" id="KW-0769">Symport</keyword>
<sequence length="458" mass="48163">MVITEIAVHDGCQHSETTIMKKPFYKILYVQVLFAIFVGVLLGIYLPSDAVAMKPLGDGFIKLIKMIIAPVIFCTVVSGIAGMQDVKKIGRVGGKALLYFEVVSTFALVIGLFVANILKPGAGFNADPATLDTKAIAQYTEKASHQSTVDFVMNIIPNTVVDAFAKGDILQVLLISVLFGFALSLLGERGKPVAHLIDQAGAAIFGMVNIIMKAAPIGAFGAMAFTIGKYGIASLLPLAKLMGSFYLTCFLFVFIVLGSIAKFTGFSIVRFIAYIKEELLIVLGTSSSESALPSLMTKLQKLGASKPVVGLVVPTGYSFNLDGTNIYMTMAALFVAQATNTDLTLMQELTILGVAMLTSKGASGITGAGFITLAATLAVVPTIPVAGMALILGIDRFMSECRALTNFVGNGVAAIVVSKWEGELDTATLTRELANPSLADEAVVADAAPAPILRAVGK</sequence>
<evidence type="ECO:0000256" key="1">
    <source>
        <dbReference type="ARBA" id="ARBA00004651"/>
    </source>
</evidence>
<dbReference type="PRINTS" id="PR00173">
    <property type="entry name" value="EDTRNSPORT"/>
</dbReference>
<evidence type="ECO:0000256" key="10">
    <source>
        <dbReference type="HAMAP-Rule" id="MF_01300"/>
    </source>
</evidence>
<protein>
    <recommendedName>
        <fullName evidence="10">C4-dicarboxylate transport protein</fullName>
    </recommendedName>
</protein>
<comment type="caution">
    <text evidence="10">Lacks conserved residue(s) required for the propagation of feature annotation.</text>
</comment>
<keyword evidence="3 10" id="KW-0813">Transport</keyword>
<name>A0A562Q151_9BURK</name>
<comment type="function">
    <text evidence="10">Responsible for the transport of dicarboxylates such as succinate, fumarate, and malate across the membrane.</text>
</comment>
<feature type="transmembrane region" description="Helical" evidence="10">
    <location>
        <begin position="245"/>
        <end position="273"/>
    </location>
</feature>
<comment type="subcellular location">
    <subcellularLocation>
        <location evidence="1 10">Cell membrane</location>
        <topology evidence="1 10">Multi-pass membrane protein</topology>
    </subcellularLocation>
</comment>
<gene>
    <name evidence="10" type="primary">dctA</name>
    <name evidence="11" type="ORF">IP92_01270</name>
</gene>
<dbReference type="PANTHER" id="PTHR42865">
    <property type="entry name" value="PROTON/GLUTAMATE-ASPARTATE SYMPORTER"/>
    <property type="match status" value="1"/>
</dbReference>
<evidence type="ECO:0000256" key="7">
    <source>
        <dbReference type="ARBA" id="ARBA00022989"/>
    </source>
</evidence>
<evidence type="ECO:0000256" key="6">
    <source>
        <dbReference type="ARBA" id="ARBA00022847"/>
    </source>
</evidence>
<evidence type="ECO:0000313" key="12">
    <source>
        <dbReference type="Proteomes" id="UP000315112"/>
    </source>
</evidence>
<dbReference type="HAMAP" id="MF_01300">
    <property type="entry name" value="C4_dicarb_transport"/>
    <property type="match status" value="1"/>
</dbReference>
<evidence type="ECO:0000256" key="3">
    <source>
        <dbReference type="ARBA" id="ARBA00022448"/>
    </source>
</evidence>
<evidence type="ECO:0000256" key="8">
    <source>
        <dbReference type="ARBA" id="ARBA00023136"/>
    </source>
</evidence>
<dbReference type="AlphaFoldDB" id="A0A562Q151"/>
<keyword evidence="8 10" id="KW-0472">Membrane</keyword>
<feature type="transmembrane region" description="Helical" evidence="10">
    <location>
        <begin position="193"/>
        <end position="211"/>
    </location>
</feature>
<reference evidence="11 12" key="1">
    <citation type="journal article" date="2015" name="Stand. Genomic Sci.">
        <title>Genomic Encyclopedia of Bacterial and Archaeal Type Strains, Phase III: the genomes of soil and plant-associated and newly described type strains.</title>
        <authorList>
            <person name="Whitman W.B."/>
            <person name="Woyke T."/>
            <person name="Klenk H.P."/>
            <person name="Zhou Y."/>
            <person name="Lilburn T.G."/>
            <person name="Beck B.J."/>
            <person name="De Vos P."/>
            <person name="Vandamme P."/>
            <person name="Eisen J.A."/>
            <person name="Garrity G."/>
            <person name="Hugenholtz P."/>
            <person name="Kyrpides N.C."/>
        </authorList>
    </citation>
    <scope>NUCLEOTIDE SEQUENCE [LARGE SCALE GENOMIC DNA]</scope>
    <source>
        <strain evidence="11 12">CGMCC 1.10685</strain>
    </source>
</reference>
<dbReference type="Proteomes" id="UP000315112">
    <property type="component" value="Unassembled WGS sequence"/>
</dbReference>
<feature type="transmembrane region" description="Helical" evidence="10">
    <location>
        <begin position="169"/>
        <end position="186"/>
    </location>
</feature>
<keyword evidence="5 10" id="KW-0812">Transmembrane</keyword>
<comment type="function">
    <text evidence="9">Responsible for the transport of dicarboxylates such as succinate, fumarate, and malate from the periplasm across the membrane.</text>
</comment>
<dbReference type="InterPro" id="IPR001991">
    <property type="entry name" value="Na-dicarboxylate_symporter"/>
</dbReference>
<dbReference type="InterPro" id="IPR018107">
    <property type="entry name" value="Na-dicarboxylate_symporter_CS"/>
</dbReference>
<feature type="transmembrane region" description="Helical" evidence="10">
    <location>
        <begin position="27"/>
        <end position="46"/>
    </location>
</feature>
<dbReference type="NCBIfam" id="NF009587">
    <property type="entry name" value="PRK13027.1"/>
    <property type="match status" value="1"/>
</dbReference>
<dbReference type="Gene3D" id="1.10.3860.10">
    <property type="entry name" value="Sodium:dicarboxylate symporter"/>
    <property type="match status" value="1"/>
</dbReference>
<dbReference type="PROSITE" id="PS00714">
    <property type="entry name" value="NA_DICARBOXYL_SYMP_2"/>
    <property type="match status" value="1"/>
</dbReference>
<dbReference type="InterPro" id="IPR036458">
    <property type="entry name" value="Na:dicarbo_symporter_sf"/>
</dbReference>
<evidence type="ECO:0000256" key="4">
    <source>
        <dbReference type="ARBA" id="ARBA00022475"/>
    </source>
</evidence>
<evidence type="ECO:0000256" key="2">
    <source>
        <dbReference type="ARBA" id="ARBA00006148"/>
    </source>
</evidence>
<dbReference type="InterPro" id="IPR023954">
    <property type="entry name" value="C4_dicarb_transport"/>
</dbReference>
<dbReference type="GO" id="GO:0015366">
    <property type="term" value="F:malate:proton symporter activity"/>
    <property type="evidence" value="ECO:0007669"/>
    <property type="project" value="TreeGrafter"/>
</dbReference>
<organism evidence="11 12">
    <name type="scientific">Pseudoduganella flava</name>
    <dbReference type="NCBI Taxonomy" id="871742"/>
    <lineage>
        <taxon>Bacteria</taxon>
        <taxon>Pseudomonadati</taxon>
        <taxon>Pseudomonadota</taxon>
        <taxon>Betaproteobacteria</taxon>
        <taxon>Burkholderiales</taxon>
        <taxon>Oxalobacteraceae</taxon>
        <taxon>Telluria group</taxon>
        <taxon>Pseudoduganella</taxon>
    </lineage>
</organism>
<dbReference type="SUPFAM" id="SSF118215">
    <property type="entry name" value="Proton glutamate symport protein"/>
    <property type="match status" value="1"/>
</dbReference>
<dbReference type="PANTHER" id="PTHR42865:SF1">
    <property type="entry name" value="AEROBIC C4-DICARBOXYLATE TRANSPORT PROTEIN"/>
    <property type="match status" value="1"/>
</dbReference>
<evidence type="ECO:0000313" key="11">
    <source>
        <dbReference type="EMBL" id="TWI50046.1"/>
    </source>
</evidence>
<dbReference type="NCBIfam" id="NF002461">
    <property type="entry name" value="PRK01663.1"/>
    <property type="match status" value="1"/>
</dbReference>
<dbReference type="GO" id="GO:0015138">
    <property type="term" value="F:fumarate transmembrane transporter activity"/>
    <property type="evidence" value="ECO:0007669"/>
    <property type="project" value="TreeGrafter"/>
</dbReference>
<dbReference type="GO" id="GO:0070778">
    <property type="term" value="P:L-aspartate transmembrane transport"/>
    <property type="evidence" value="ECO:0007669"/>
    <property type="project" value="TreeGrafter"/>
</dbReference>
<evidence type="ECO:0000256" key="5">
    <source>
        <dbReference type="ARBA" id="ARBA00022692"/>
    </source>
</evidence>
<keyword evidence="4 10" id="KW-1003">Cell membrane</keyword>
<accession>A0A562Q151</accession>
<dbReference type="GO" id="GO:0005886">
    <property type="term" value="C:plasma membrane"/>
    <property type="evidence" value="ECO:0007669"/>
    <property type="project" value="UniProtKB-SubCell"/>
</dbReference>
<comment type="similarity">
    <text evidence="2 10">Belongs to the dicarboxylate/amino acid:cation symporter (DAACS) (TC 2.A.23) family.</text>
</comment>
<dbReference type="Pfam" id="PF00375">
    <property type="entry name" value="SDF"/>
    <property type="match status" value="1"/>
</dbReference>
<dbReference type="FunFam" id="1.10.3860.10:FF:000001">
    <property type="entry name" value="C4-dicarboxylate transport protein"/>
    <property type="match status" value="1"/>
</dbReference>
<dbReference type="EMBL" id="VLKW01000002">
    <property type="protein sequence ID" value="TWI50046.1"/>
    <property type="molecule type" value="Genomic_DNA"/>
</dbReference>
<keyword evidence="7 10" id="KW-1133">Transmembrane helix</keyword>
<feature type="transmembrane region" description="Helical" evidence="10">
    <location>
        <begin position="96"/>
        <end position="118"/>
    </location>
</feature>
<dbReference type="GO" id="GO:0015141">
    <property type="term" value="F:succinate transmembrane transporter activity"/>
    <property type="evidence" value="ECO:0007669"/>
    <property type="project" value="TreeGrafter"/>
</dbReference>
<evidence type="ECO:0000256" key="9">
    <source>
        <dbReference type="ARBA" id="ARBA00053346"/>
    </source>
</evidence>
<feature type="transmembrane region" description="Helical" evidence="10">
    <location>
        <begin position="66"/>
        <end position="84"/>
    </location>
</feature>